<comment type="caution">
    <text evidence="2">The sequence shown here is derived from an EMBL/GenBank/DDBJ whole genome shotgun (WGS) entry which is preliminary data.</text>
</comment>
<name>A0A0G1KTE7_9BACT</name>
<protein>
    <submittedName>
        <fullName evidence="2">Uncharacterized protein</fullName>
    </submittedName>
</protein>
<sequence>MKKIWLGILLFLALLIAIGLIFSWHTAYLTLVLGIAAAIYYGAAWVYYQIFIGEVDLLTPLPL</sequence>
<dbReference type="AlphaFoldDB" id="A0A0G1KTE7"/>
<evidence type="ECO:0000313" key="3">
    <source>
        <dbReference type="Proteomes" id="UP000034006"/>
    </source>
</evidence>
<keyword evidence="1" id="KW-0812">Transmembrane</keyword>
<keyword evidence="1" id="KW-0472">Membrane</keyword>
<evidence type="ECO:0000313" key="2">
    <source>
        <dbReference type="EMBL" id="KKT51149.1"/>
    </source>
</evidence>
<proteinExistence type="predicted"/>
<feature type="transmembrane region" description="Helical" evidence="1">
    <location>
        <begin position="29"/>
        <end position="48"/>
    </location>
</feature>
<gene>
    <name evidence="2" type="ORF">UW44_C0015G0020</name>
</gene>
<organism evidence="2 3">
    <name type="scientific">Candidatus Collierbacteria bacterium GW2011_GWB2_44_22</name>
    <dbReference type="NCBI Taxonomy" id="1618387"/>
    <lineage>
        <taxon>Bacteria</taxon>
        <taxon>Candidatus Collieribacteriota</taxon>
    </lineage>
</organism>
<evidence type="ECO:0000256" key="1">
    <source>
        <dbReference type="SAM" id="Phobius"/>
    </source>
</evidence>
<reference evidence="2 3" key="1">
    <citation type="journal article" date="2015" name="Nature">
        <title>rRNA introns, odd ribosomes, and small enigmatic genomes across a large radiation of phyla.</title>
        <authorList>
            <person name="Brown C.T."/>
            <person name="Hug L.A."/>
            <person name="Thomas B.C."/>
            <person name="Sharon I."/>
            <person name="Castelle C.J."/>
            <person name="Singh A."/>
            <person name="Wilkins M.J."/>
            <person name="Williams K.H."/>
            <person name="Banfield J.F."/>
        </authorList>
    </citation>
    <scope>NUCLEOTIDE SEQUENCE [LARGE SCALE GENOMIC DNA]</scope>
</reference>
<accession>A0A0G1KTE7</accession>
<keyword evidence="1" id="KW-1133">Transmembrane helix</keyword>
<dbReference type="EMBL" id="LCIH01000015">
    <property type="protein sequence ID" value="KKT51149.1"/>
    <property type="molecule type" value="Genomic_DNA"/>
</dbReference>
<dbReference type="STRING" id="1618387.UW44_C0015G0020"/>
<dbReference type="Proteomes" id="UP000034006">
    <property type="component" value="Unassembled WGS sequence"/>
</dbReference>